<evidence type="ECO:0000256" key="6">
    <source>
        <dbReference type="RuleBase" id="RU363076"/>
    </source>
</evidence>
<reference evidence="8" key="2">
    <citation type="submission" date="2020-10" db="UniProtKB">
        <authorList>
            <consortium name="WormBaseParasite"/>
        </authorList>
    </citation>
    <scope>IDENTIFICATION</scope>
</reference>
<comment type="similarity">
    <text evidence="2 6">Belongs to the SURF1 family.</text>
</comment>
<proteinExistence type="inferred from homology"/>
<dbReference type="Proteomes" id="UP000492821">
    <property type="component" value="Unassembled WGS sequence"/>
</dbReference>
<keyword evidence="6" id="KW-0496">Mitochondrion</keyword>
<evidence type="ECO:0000256" key="4">
    <source>
        <dbReference type="ARBA" id="ARBA00022989"/>
    </source>
</evidence>
<protein>
    <recommendedName>
        <fullName evidence="6">SURF1-like protein</fullName>
    </recommendedName>
</protein>
<evidence type="ECO:0000256" key="2">
    <source>
        <dbReference type="ARBA" id="ARBA00007165"/>
    </source>
</evidence>
<keyword evidence="6" id="KW-0999">Mitochondrion inner membrane</keyword>
<dbReference type="PANTHER" id="PTHR23427:SF2">
    <property type="entry name" value="SURFEIT LOCUS PROTEIN 1"/>
    <property type="match status" value="1"/>
</dbReference>
<dbReference type="CDD" id="cd06662">
    <property type="entry name" value="SURF1"/>
    <property type="match status" value="1"/>
</dbReference>
<dbReference type="InterPro" id="IPR045214">
    <property type="entry name" value="Surf1/Surf4"/>
</dbReference>
<accession>A0A7E4ZW29</accession>
<comment type="function">
    <text evidence="6">Probably involved in the biogenesis of the COX complex.</text>
</comment>
<keyword evidence="3 6" id="KW-0812">Transmembrane</keyword>
<evidence type="ECO:0000256" key="5">
    <source>
        <dbReference type="ARBA" id="ARBA00023136"/>
    </source>
</evidence>
<feature type="transmembrane region" description="Helical" evidence="6">
    <location>
        <begin position="64"/>
        <end position="82"/>
    </location>
</feature>
<organism evidence="7 8">
    <name type="scientific">Panagrellus redivivus</name>
    <name type="common">Microworm</name>
    <dbReference type="NCBI Taxonomy" id="6233"/>
    <lineage>
        <taxon>Eukaryota</taxon>
        <taxon>Metazoa</taxon>
        <taxon>Ecdysozoa</taxon>
        <taxon>Nematoda</taxon>
        <taxon>Chromadorea</taxon>
        <taxon>Rhabditida</taxon>
        <taxon>Tylenchina</taxon>
        <taxon>Panagrolaimomorpha</taxon>
        <taxon>Panagrolaimoidea</taxon>
        <taxon>Panagrolaimidae</taxon>
        <taxon>Panagrellus</taxon>
    </lineage>
</organism>
<dbReference type="InterPro" id="IPR002994">
    <property type="entry name" value="Surf1/Shy1"/>
</dbReference>
<comment type="subcellular location">
    <subcellularLocation>
        <location evidence="1">Membrane</location>
    </subcellularLocation>
    <subcellularLocation>
        <location evidence="6">Mitochondrion inner membrane</location>
        <topology evidence="6">Multi-pass membrane protein</topology>
    </subcellularLocation>
</comment>
<dbReference type="AlphaFoldDB" id="A0A7E4ZW29"/>
<dbReference type="PANTHER" id="PTHR23427">
    <property type="entry name" value="SURFEIT LOCUS PROTEIN"/>
    <property type="match status" value="1"/>
</dbReference>
<sequence>MFQVVKCCQASSRRSISTRLYSLSREPGFGNEDKYGPSVLKLNDRSGKNSYSGRTAKPKGRFKYNSLLLLSVPAAAFGLGVWQVQRLYWKLKLIDDLESTLDCTAVPFPIDDLSQLENLEYRRVHLRGRFLYDREFVIAPRGRFDKDHKEKRGGLAGDSESSSHGGHVITPFVVEGTDLIIMVNRGWLPTSKLRAIPHPNPGKVVEFDAIVRKSENRPQFVSENNVDRGIWFYKNFEQMGDYCGAAPIYVEATHESTTPEGPIAGQTNVTVRNEHLNYLITWFSLSAITTGMWYLKFVR</sequence>
<dbReference type="GO" id="GO:0005743">
    <property type="term" value="C:mitochondrial inner membrane"/>
    <property type="evidence" value="ECO:0007669"/>
    <property type="project" value="UniProtKB-SubCell"/>
</dbReference>
<evidence type="ECO:0000256" key="3">
    <source>
        <dbReference type="ARBA" id="ARBA00022692"/>
    </source>
</evidence>
<dbReference type="Pfam" id="PF02104">
    <property type="entry name" value="SURF1"/>
    <property type="match status" value="1"/>
</dbReference>
<reference evidence="7" key="1">
    <citation type="journal article" date="2013" name="Genetics">
        <title>The draft genome and transcriptome of Panagrellus redivivus are shaped by the harsh demands of a free-living lifestyle.</title>
        <authorList>
            <person name="Srinivasan J."/>
            <person name="Dillman A.R."/>
            <person name="Macchietto M.G."/>
            <person name="Heikkinen L."/>
            <person name="Lakso M."/>
            <person name="Fracchia K.M."/>
            <person name="Antoshechkin I."/>
            <person name="Mortazavi A."/>
            <person name="Wong G."/>
            <person name="Sternberg P.W."/>
        </authorList>
    </citation>
    <scope>NUCLEOTIDE SEQUENCE [LARGE SCALE GENOMIC DNA]</scope>
    <source>
        <strain evidence="7">MT8872</strain>
    </source>
</reference>
<dbReference type="PROSITE" id="PS50895">
    <property type="entry name" value="SURF1"/>
    <property type="match status" value="1"/>
</dbReference>
<keyword evidence="5 6" id="KW-0472">Membrane</keyword>
<comment type="caution">
    <text evidence="6">Lacks conserved residue(s) required for the propagation of feature annotation.</text>
</comment>
<keyword evidence="4 6" id="KW-1133">Transmembrane helix</keyword>
<dbReference type="GO" id="GO:0033617">
    <property type="term" value="P:mitochondrial respiratory chain complex IV assembly"/>
    <property type="evidence" value="ECO:0007669"/>
    <property type="project" value="TreeGrafter"/>
</dbReference>
<evidence type="ECO:0000313" key="7">
    <source>
        <dbReference type="Proteomes" id="UP000492821"/>
    </source>
</evidence>
<evidence type="ECO:0000256" key="1">
    <source>
        <dbReference type="ARBA" id="ARBA00004370"/>
    </source>
</evidence>
<dbReference type="WBParaSite" id="Pan_g21043.t1">
    <property type="protein sequence ID" value="Pan_g21043.t1"/>
    <property type="gene ID" value="Pan_g21043"/>
</dbReference>
<keyword evidence="7" id="KW-1185">Reference proteome</keyword>
<evidence type="ECO:0000313" key="8">
    <source>
        <dbReference type="WBParaSite" id="Pan_g21043.t1"/>
    </source>
</evidence>
<name>A0A7E4ZW29_PANRE</name>